<keyword evidence="2" id="KW-1185">Reference proteome</keyword>
<reference evidence="1" key="1">
    <citation type="submission" date="2021-06" db="EMBL/GenBank/DDBJ databases">
        <authorList>
            <person name="Kallberg Y."/>
            <person name="Tangrot J."/>
            <person name="Rosling A."/>
        </authorList>
    </citation>
    <scope>NUCLEOTIDE SEQUENCE</scope>
    <source>
        <strain evidence="1">AU212A</strain>
    </source>
</reference>
<name>A0ACA9NEM6_9GLOM</name>
<evidence type="ECO:0000313" key="2">
    <source>
        <dbReference type="Proteomes" id="UP000789860"/>
    </source>
</evidence>
<sequence length="121" mass="13934">RLEKDKQKVAERLGLTSLDSDLSENSDFLVLDTKNMNLLKEIEEHKNYLEKAEVHEKSNNKTFIGLGSIVIYSQLDKKEKLIIELTDDIAAAPPHQVSVNSPFGEKIIRKKSWRHYSARKK</sequence>
<organism evidence="1 2">
    <name type="scientific">Scutellospora calospora</name>
    <dbReference type="NCBI Taxonomy" id="85575"/>
    <lineage>
        <taxon>Eukaryota</taxon>
        <taxon>Fungi</taxon>
        <taxon>Fungi incertae sedis</taxon>
        <taxon>Mucoromycota</taxon>
        <taxon>Glomeromycotina</taxon>
        <taxon>Glomeromycetes</taxon>
        <taxon>Diversisporales</taxon>
        <taxon>Gigasporaceae</taxon>
        <taxon>Scutellospora</taxon>
    </lineage>
</organism>
<protein>
    <submittedName>
        <fullName evidence="1">10265_t:CDS:1</fullName>
    </submittedName>
</protein>
<evidence type="ECO:0000313" key="1">
    <source>
        <dbReference type="EMBL" id="CAG8646575.1"/>
    </source>
</evidence>
<proteinExistence type="predicted"/>
<accession>A0ACA9NEM6</accession>
<gene>
    <name evidence="1" type="ORF">SCALOS_LOCUS8513</name>
</gene>
<dbReference type="EMBL" id="CAJVPM010022765">
    <property type="protein sequence ID" value="CAG8646575.1"/>
    <property type="molecule type" value="Genomic_DNA"/>
</dbReference>
<comment type="caution">
    <text evidence="1">The sequence shown here is derived from an EMBL/GenBank/DDBJ whole genome shotgun (WGS) entry which is preliminary data.</text>
</comment>
<feature type="non-terminal residue" evidence="1">
    <location>
        <position position="1"/>
    </location>
</feature>
<dbReference type="Proteomes" id="UP000789860">
    <property type="component" value="Unassembled WGS sequence"/>
</dbReference>